<reference evidence="2" key="1">
    <citation type="submission" date="2014-06" db="EMBL/GenBank/DDBJ databases">
        <title>Key roles for freshwater Actinobacteria revealed by deep metagenomic sequencing.</title>
        <authorList>
            <person name="Ghai R."/>
            <person name="Mizuno C.M."/>
            <person name="Picazo A."/>
            <person name="Camacho A."/>
            <person name="Rodriguez-Valera F."/>
        </authorList>
    </citation>
    <scope>NUCLEOTIDE SEQUENCE</scope>
</reference>
<accession>A0A094PW09</accession>
<keyword evidence="1" id="KW-0812">Transmembrane</keyword>
<keyword evidence="1" id="KW-0472">Membrane</keyword>
<protein>
    <recommendedName>
        <fullName evidence="3">DUF4307 domain-containing protein</fullName>
    </recommendedName>
</protein>
<dbReference type="InterPro" id="IPR025443">
    <property type="entry name" value="DUF4307"/>
</dbReference>
<name>A0A094PW09_9ZZZZ</name>
<sequence length="191" mass="20835">MDRAHNYSLLPGTLERNKDGDWDVRVGYREVVMRNQTDIPQHLHARYGVRKRRIAPILIGILIAAVVSAGLAFANFRQQNPSISAQLLAFEVTSPSQVLVTWEVSRGPQLATYCVLRAQDIRRTDVGYATVRIAAGTDYEQLTYALATNGEAVLAQVLGCANSAQMRVPPPDFPPGVKIPEQVAPGVAPSS</sequence>
<feature type="transmembrane region" description="Helical" evidence="1">
    <location>
        <begin position="54"/>
        <end position="74"/>
    </location>
</feature>
<proteinExistence type="predicted"/>
<organism evidence="2">
    <name type="scientific">freshwater metagenome</name>
    <dbReference type="NCBI Taxonomy" id="449393"/>
    <lineage>
        <taxon>unclassified sequences</taxon>
        <taxon>metagenomes</taxon>
        <taxon>ecological metagenomes</taxon>
    </lineage>
</organism>
<dbReference type="Pfam" id="PF14155">
    <property type="entry name" value="DUF4307"/>
    <property type="match status" value="1"/>
</dbReference>
<keyword evidence="1" id="KW-1133">Transmembrane helix</keyword>
<evidence type="ECO:0008006" key="3">
    <source>
        <dbReference type="Google" id="ProtNLM"/>
    </source>
</evidence>
<dbReference type="AlphaFoldDB" id="A0A094PW09"/>
<evidence type="ECO:0000256" key="1">
    <source>
        <dbReference type="SAM" id="Phobius"/>
    </source>
</evidence>
<comment type="caution">
    <text evidence="2">The sequence shown here is derived from an EMBL/GenBank/DDBJ whole genome shotgun (WGS) entry which is preliminary data.</text>
</comment>
<dbReference type="EMBL" id="JNSL01000117">
    <property type="protein sequence ID" value="KGA15332.1"/>
    <property type="molecule type" value="Genomic_DNA"/>
</dbReference>
<evidence type="ECO:0000313" key="2">
    <source>
        <dbReference type="EMBL" id="KGA15332.1"/>
    </source>
</evidence>
<gene>
    <name evidence="2" type="ORF">GM51_15125</name>
</gene>